<dbReference type="Pfam" id="PF03184">
    <property type="entry name" value="DDE_1"/>
    <property type="match status" value="1"/>
</dbReference>
<gene>
    <name evidence="3" type="ORF">BOTBODRAFT_118813</name>
</gene>
<dbReference type="HOGENOM" id="CLU_013929_2_2_1"/>
<name>A0A067LY85_BOTB1</name>
<organism evidence="3 4">
    <name type="scientific">Botryobasidium botryosum (strain FD-172 SS1)</name>
    <dbReference type="NCBI Taxonomy" id="930990"/>
    <lineage>
        <taxon>Eukaryota</taxon>
        <taxon>Fungi</taxon>
        <taxon>Dikarya</taxon>
        <taxon>Basidiomycota</taxon>
        <taxon>Agaricomycotina</taxon>
        <taxon>Agaricomycetes</taxon>
        <taxon>Cantharellales</taxon>
        <taxon>Botryobasidiaceae</taxon>
        <taxon>Botryobasidium</taxon>
    </lineage>
</organism>
<accession>A0A067LY85</accession>
<dbReference type="PANTHER" id="PTHR19303:SF74">
    <property type="entry name" value="POGO TRANSPOSABLE ELEMENT WITH KRAB DOMAIN"/>
    <property type="match status" value="1"/>
</dbReference>
<dbReference type="InParanoid" id="A0A067LY85"/>
<dbReference type="OrthoDB" id="2917041at2759"/>
<feature type="non-terminal residue" evidence="3">
    <location>
        <position position="229"/>
    </location>
</feature>
<dbReference type="InterPro" id="IPR050863">
    <property type="entry name" value="CenT-Element_Derived"/>
</dbReference>
<evidence type="ECO:0000313" key="3">
    <source>
        <dbReference type="EMBL" id="KDQ08328.1"/>
    </source>
</evidence>
<dbReference type="InterPro" id="IPR004875">
    <property type="entry name" value="DDE_SF_endonuclease_dom"/>
</dbReference>
<evidence type="ECO:0000256" key="1">
    <source>
        <dbReference type="SAM" id="MobiDB-lite"/>
    </source>
</evidence>
<reference evidence="4" key="1">
    <citation type="journal article" date="2014" name="Proc. Natl. Acad. Sci. U.S.A.">
        <title>Extensive sampling of basidiomycete genomes demonstrates inadequacy of the white-rot/brown-rot paradigm for wood decay fungi.</title>
        <authorList>
            <person name="Riley R."/>
            <person name="Salamov A.A."/>
            <person name="Brown D.W."/>
            <person name="Nagy L.G."/>
            <person name="Floudas D."/>
            <person name="Held B.W."/>
            <person name="Levasseur A."/>
            <person name="Lombard V."/>
            <person name="Morin E."/>
            <person name="Otillar R."/>
            <person name="Lindquist E.A."/>
            <person name="Sun H."/>
            <person name="LaButti K.M."/>
            <person name="Schmutz J."/>
            <person name="Jabbour D."/>
            <person name="Luo H."/>
            <person name="Baker S.E."/>
            <person name="Pisabarro A.G."/>
            <person name="Walton J.D."/>
            <person name="Blanchette R.A."/>
            <person name="Henrissat B."/>
            <person name="Martin F."/>
            <person name="Cullen D."/>
            <person name="Hibbett D.S."/>
            <person name="Grigoriev I.V."/>
        </authorList>
    </citation>
    <scope>NUCLEOTIDE SEQUENCE [LARGE SCALE GENOMIC DNA]</scope>
    <source>
        <strain evidence="4">FD-172 SS1</strain>
    </source>
</reference>
<evidence type="ECO:0000313" key="4">
    <source>
        <dbReference type="Proteomes" id="UP000027195"/>
    </source>
</evidence>
<feature type="domain" description="DDE-1" evidence="2">
    <location>
        <begin position="36"/>
        <end position="155"/>
    </location>
</feature>
<dbReference type="STRING" id="930990.A0A067LY85"/>
<dbReference type="GO" id="GO:0003677">
    <property type="term" value="F:DNA binding"/>
    <property type="evidence" value="ECO:0007669"/>
    <property type="project" value="TreeGrafter"/>
</dbReference>
<protein>
    <recommendedName>
        <fullName evidence="2">DDE-1 domain-containing protein</fullName>
    </recommendedName>
</protein>
<keyword evidence="4" id="KW-1185">Reference proteome</keyword>
<dbReference type="Proteomes" id="UP000027195">
    <property type="component" value="Unassembled WGS sequence"/>
</dbReference>
<feature type="region of interest" description="Disordered" evidence="1">
    <location>
        <begin position="1"/>
        <end position="32"/>
    </location>
</feature>
<dbReference type="Gene3D" id="3.30.420.10">
    <property type="entry name" value="Ribonuclease H-like superfamily/Ribonuclease H"/>
    <property type="match status" value="1"/>
</dbReference>
<sequence length="229" mass="25121">MDESGFPPADTGTQRVVGARGTKTQHRQGGGDHENVTALVTICADGTALRPMIIYKGKNFIIAHSPNGWTDSELAIDWIINDFDPQTREKAGGRTRVLLLDGHSSHYSTQLLDFAAANNIIILGYPPHCTHALQGLDVVCFAKMKDAWKEDIHKFEETHRRSVTKGDFTKVFGTAFLRAFMRESILAAFKATGIHPFNPDIIKPTQTKPSEATSVKGGFPLQHAPPVMA</sequence>
<dbReference type="AlphaFoldDB" id="A0A067LY85"/>
<evidence type="ECO:0000259" key="2">
    <source>
        <dbReference type="Pfam" id="PF03184"/>
    </source>
</evidence>
<dbReference type="PANTHER" id="PTHR19303">
    <property type="entry name" value="TRANSPOSON"/>
    <property type="match status" value="1"/>
</dbReference>
<dbReference type="GO" id="GO:0005634">
    <property type="term" value="C:nucleus"/>
    <property type="evidence" value="ECO:0007669"/>
    <property type="project" value="TreeGrafter"/>
</dbReference>
<dbReference type="EMBL" id="KL198092">
    <property type="protein sequence ID" value="KDQ08328.1"/>
    <property type="molecule type" value="Genomic_DNA"/>
</dbReference>
<dbReference type="InterPro" id="IPR036397">
    <property type="entry name" value="RNaseH_sf"/>
</dbReference>
<proteinExistence type="predicted"/>